<evidence type="ECO:0000256" key="7">
    <source>
        <dbReference type="ARBA" id="ARBA00022982"/>
    </source>
</evidence>
<feature type="transmembrane region" description="Helical" evidence="14">
    <location>
        <begin position="567"/>
        <end position="587"/>
    </location>
</feature>
<evidence type="ECO:0000256" key="13">
    <source>
        <dbReference type="SAM" id="Coils"/>
    </source>
</evidence>
<evidence type="ECO:0000256" key="8">
    <source>
        <dbReference type="ARBA" id="ARBA00022989"/>
    </source>
</evidence>
<dbReference type="PANTHER" id="PTHR22888:SF9">
    <property type="entry name" value="CYTOCHROME C OXIDASE SUBUNIT 2"/>
    <property type="match status" value="1"/>
</dbReference>
<dbReference type="GO" id="GO:0042773">
    <property type="term" value="P:ATP synthesis coupled electron transport"/>
    <property type="evidence" value="ECO:0007669"/>
    <property type="project" value="TreeGrafter"/>
</dbReference>
<reference evidence="16 17" key="1">
    <citation type="submission" date="2016-02" db="EMBL/GenBank/DDBJ databases">
        <title>Genome analysis of coral dinoflagellate symbionts highlights evolutionary adaptations to a symbiotic lifestyle.</title>
        <authorList>
            <person name="Aranda M."/>
            <person name="Li Y."/>
            <person name="Liew Y.J."/>
            <person name="Baumgarten S."/>
            <person name="Simakov O."/>
            <person name="Wilson M."/>
            <person name="Piel J."/>
            <person name="Ashoor H."/>
            <person name="Bougouffa S."/>
            <person name="Bajic V.B."/>
            <person name="Ryu T."/>
            <person name="Ravasi T."/>
            <person name="Bayer T."/>
            <person name="Micklem G."/>
            <person name="Kim H."/>
            <person name="Bhak J."/>
            <person name="Lajeunesse T.C."/>
            <person name="Voolstra C.R."/>
        </authorList>
    </citation>
    <scope>NUCLEOTIDE SEQUENCE [LARGE SCALE GENOMIC DNA]</scope>
    <source>
        <strain evidence="16 17">CCMP2467</strain>
    </source>
</reference>
<keyword evidence="13" id="KW-0175">Coiled coil</keyword>
<evidence type="ECO:0000313" key="17">
    <source>
        <dbReference type="Proteomes" id="UP000186817"/>
    </source>
</evidence>
<comment type="catalytic activity">
    <reaction evidence="12">
        <text>4 Fe(II)-[cytochrome c] + O2 + 8 H(+)(in) = 4 Fe(III)-[cytochrome c] + 2 H2O + 4 H(+)(out)</text>
        <dbReference type="Rhea" id="RHEA:11436"/>
        <dbReference type="Rhea" id="RHEA-COMP:10350"/>
        <dbReference type="Rhea" id="RHEA-COMP:14399"/>
        <dbReference type="ChEBI" id="CHEBI:15377"/>
        <dbReference type="ChEBI" id="CHEBI:15378"/>
        <dbReference type="ChEBI" id="CHEBI:15379"/>
        <dbReference type="ChEBI" id="CHEBI:29033"/>
        <dbReference type="ChEBI" id="CHEBI:29034"/>
        <dbReference type="EC" id="7.1.1.9"/>
    </reaction>
    <physiologicalReaction direction="left-to-right" evidence="12">
        <dbReference type="Rhea" id="RHEA:11437"/>
    </physiologicalReaction>
</comment>
<dbReference type="AlphaFoldDB" id="A0A1Q9D430"/>
<keyword evidence="17" id="KW-1185">Reference proteome</keyword>
<evidence type="ECO:0000259" key="15">
    <source>
        <dbReference type="PROSITE" id="PS50857"/>
    </source>
</evidence>
<comment type="cofactor">
    <cofactor evidence="1">
        <name>Cu cation</name>
        <dbReference type="ChEBI" id="CHEBI:23378"/>
    </cofactor>
</comment>
<dbReference type="EMBL" id="LSRX01000736">
    <property type="protein sequence ID" value="OLP89942.1"/>
    <property type="molecule type" value="Genomic_DNA"/>
</dbReference>
<dbReference type="FunFam" id="2.60.40.420:FF:000063">
    <property type="entry name" value="Cytochrome c oxidase subunit 2, putative"/>
    <property type="match status" value="1"/>
</dbReference>
<dbReference type="Pfam" id="PF00116">
    <property type="entry name" value="COX2"/>
    <property type="match status" value="1"/>
</dbReference>
<dbReference type="Proteomes" id="UP000186817">
    <property type="component" value="Unassembled WGS sequence"/>
</dbReference>
<name>A0A1Q9D430_SYMMI</name>
<keyword evidence="8 14" id="KW-1133">Transmembrane helix</keyword>
<accession>A0A1Q9D430</accession>
<keyword evidence="9" id="KW-0186">Copper</keyword>
<dbReference type="Pfam" id="PF01490">
    <property type="entry name" value="Aa_trans"/>
    <property type="match status" value="1"/>
</dbReference>
<dbReference type="GO" id="GO:0005507">
    <property type="term" value="F:copper ion binding"/>
    <property type="evidence" value="ECO:0007669"/>
    <property type="project" value="InterPro"/>
</dbReference>
<evidence type="ECO:0000256" key="11">
    <source>
        <dbReference type="ARBA" id="ARBA00031389"/>
    </source>
</evidence>
<feature type="coiled-coil region" evidence="13">
    <location>
        <begin position="918"/>
        <end position="959"/>
    </location>
</feature>
<dbReference type="OrthoDB" id="40134at2759"/>
<evidence type="ECO:0000256" key="6">
    <source>
        <dbReference type="ARBA" id="ARBA00022723"/>
    </source>
</evidence>
<proteinExistence type="inferred from homology"/>
<feature type="transmembrane region" description="Helical" evidence="14">
    <location>
        <begin position="599"/>
        <end position="620"/>
    </location>
</feature>
<evidence type="ECO:0000256" key="5">
    <source>
        <dbReference type="ARBA" id="ARBA00022692"/>
    </source>
</evidence>
<keyword evidence="4" id="KW-0813">Transport</keyword>
<dbReference type="SUPFAM" id="SSF49503">
    <property type="entry name" value="Cupredoxins"/>
    <property type="match status" value="1"/>
</dbReference>
<keyword evidence="5 14" id="KW-0812">Transmembrane</keyword>
<evidence type="ECO:0000256" key="12">
    <source>
        <dbReference type="ARBA" id="ARBA00049512"/>
    </source>
</evidence>
<keyword evidence="10 14" id="KW-0472">Membrane</keyword>
<evidence type="ECO:0000256" key="9">
    <source>
        <dbReference type="ARBA" id="ARBA00023008"/>
    </source>
</evidence>
<evidence type="ECO:0000256" key="1">
    <source>
        <dbReference type="ARBA" id="ARBA00001935"/>
    </source>
</evidence>
<dbReference type="PROSITE" id="PS00078">
    <property type="entry name" value="COX2"/>
    <property type="match status" value="1"/>
</dbReference>
<sequence length="966" mass="107903">MGWWATGKLSNKQCKGYLLKCKMSCCNFEAVVQSENAVQLAEYRHTVVRMLASACLPFRSSDGPVPRIRRKVFPVCATVRCKAQSSFRLFPCLPLLLEQFQWVKDRYNVYALQGPSQAAKTSFVKSLFKSPLVLTIQGQDNLVEWAFVLKYRALLQANVDVHVLGESATEMYSYPVFLWGTPVCITLDADVDAHRSGSKPTCCWMFFLPGPSVILKVQLPPLRSDEEKMTIESSKAHSRSLGSLVEYTSDQARAGVQSDKYQQVLHDNAQLMKKVRQMQEQLAITSAKKEAFKAQAARLEKEFKKGRDQSEALQKDLIEAMLGALKTVFWPQALENLAGDRRKAKLRDVKAEDADYPTPEKYLEGAEIPTFYQFQSNMVADEDLKPGMCSGLEVDKRLTLPTRTHIRFLVTGQDVIHSFSIPSLGLKTDATPGRINRINTFIQREGVFYGQCSELCGTLHGFMPIVVEAVSPETYAAHARKWYKAHIQEVRLLQKGLQARGSGEMRNMLLQIKMRYPDCETFGDLGFVVFGRPGKIFGNLIQLGNFCLFMPCALRFCGQALQGMGSIGPLGACTDYYVWLVAILCLLTTQVRSLSNANVFTQISLVCVFGMIVCMLVAVFEFDIEDKIPARLFGNPEPDLSMMVVRVASGCTISSWAYVPAFLTVELSACMETPAEFKKSLLFSGGLNVLVFIIVGSIVVARWGFEVGEVISITAGVGAWVPGTDVNTIFSCFKLGGNFVSYMLDSVPLCRFCQKSWAPSFKDTWSASDVMRYLGYTMPTFILALILATFTPSIGTLLDFVTALTTPWVTQIYPALLYWKFLRDCDSNGESGKSSQASRSIMLEKAMVLFVLFVGYVSFVMCSVKAVGYLAIEDLRPKFQIGCSGWVLWESNKVNEVADLVDKLGRAVLQRDENIREKSKAQVRLTKVEADLRALSEECGRLKRQNKSLGDQLKEANRRDFARRAG</sequence>
<evidence type="ECO:0000256" key="4">
    <source>
        <dbReference type="ARBA" id="ARBA00022448"/>
    </source>
</evidence>
<dbReference type="InterPro" id="IPR001505">
    <property type="entry name" value="Copper_CuA"/>
</dbReference>
<evidence type="ECO:0000313" key="16">
    <source>
        <dbReference type="EMBL" id="OLP89942.1"/>
    </source>
</evidence>
<keyword evidence="7" id="KW-0249">Electron transport</keyword>
<comment type="subcellular location">
    <subcellularLocation>
        <location evidence="2">Membrane</location>
    </subcellularLocation>
</comment>
<dbReference type="InterPro" id="IPR045187">
    <property type="entry name" value="CcO_II"/>
</dbReference>
<evidence type="ECO:0000256" key="10">
    <source>
        <dbReference type="ARBA" id="ARBA00023136"/>
    </source>
</evidence>
<feature type="coiled-coil region" evidence="13">
    <location>
        <begin position="261"/>
        <end position="316"/>
    </location>
</feature>
<dbReference type="Gene3D" id="2.60.40.420">
    <property type="entry name" value="Cupredoxins - blue copper proteins"/>
    <property type="match status" value="1"/>
</dbReference>
<organism evidence="16 17">
    <name type="scientific">Symbiodinium microadriaticum</name>
    <name type="common">Dinoflagellate</name>
    <name type="synonym">Zooxanthella microadriatica</name>
    <dbReference type="NCBI Taxonomy" id="2951"/>
    <lineage>
        <taxon>Eukaryota</taxon>
        <taxon>Sar</taxon>
        <taxon>Alveolata</taxon>
        <taxon>Dinophyceae</taxon>
        <taxon>Suessiales</taxon>
        <taxon>Symbiodiniaceae</taxon>
        <taxon>Symbiodinium</taxon>
    </lineage>
</organism>
<protein>
    <recommendedName>
        <fullName evidence="11">Cytochrome c oxidase polypeptide II</fullName>
    </recommendedName>
</protein>
<comment type="similarity">
    <text evidence="3">Belongs to the cytochrome c oxidase subunit 2 family.</text>
</comment>
<comment type="caution">
    <text evidence="16">The sequence shown here is derived from an EMBL/GenBank/DDBJ whole genome shotgun (WGS) entry which is preliminary data.</text>
</comment>
<gene>
    <name evidence="16" type="primary">COX2</name>
    <name evidence="16" type="ORF">AK812_SmicGene28552</name>
</gene>
<dbReference type="PANTHER" id="PTHR22888">
    <property type="entry name" value="CYTOCHROME C OXIDASE, SUBUNIT II"/>
    <property type="match status" value="1"/>
</dbReference>
<evidence type="ECO:0000256" key="14">
    <source>
        <dbReference type="SAM" id="Phobius"/>
    </source>
</evidence>
<keyword evidence="6" id="KW-0479">Metal-binding</keyword>
<dbReference type="PROSITE" id="PS50857">
    <property type="entry name" value="COX2_CUA"/>
    <property type="match status" value="1"/>
</dbReference>
<dbReference type="PRINTS" id="PR01166">
    <property type="entry name" value="CYCOXIDASEII"/>
</dbReference>
<dbReference type="InterPro" id="IPR008972">
    <property type="entry name" value="Cupredoxin"/>
</dbReference>
<evidence type="ECO:0000256" key="3">
    <source>
        <dbReference type="ARBA" id="ARBA00007866"/>
    </source>
</evidence>
<feature type="transmembrane region" description="Helical" evidence="14">
    <location>
        <begin position="847"/>
        <end position="872"/>
    </location>
</feature>
<dbReference type="InterPro" id="IPR002429">
    <property type="entry name" value="CcO_II-like_C"/>
</dbReference>
<feature type="transmembrane region" description="Helical" evidence="14">
    <location>
        <begin position="680"/>
        <end position="705"/>
    </location>
</feature>
<evidence type="ECO:0000256" key="2">
    <source>
        <dbReference type="ARBA" id="ARBA00004370"/>
    </source>
</evidence>
<dbReference type="InterPro" id="IPR013057">
    <property type="entry name" value="AA_transpt_TM"/>
</dbReference>
<feature type="domain" description="Cytochrome oxidase subunit II copper A binding" evidence="15">
    <location>
        <begin position="344"/>
        <end position="485"/>
    </location>
</feature>
<feature type="transmembrane region" description="Helical" evidence="14">
    <location>
        <begin position="773"/>
        <end position="790"/>
    </location>
</feature>
<feature type="transmembrane region" description="Helical" evidence="14">
    <location>
        <begin position="640"/>
        <end position="659"/>
    </location>
</feature>
<dbReference type="GO" id="GO:0004129">
    <property type="term" value="F:cytochrome-c oxidase activity"/>
    <property type="evidence" value="ECO:0007669"/>
    <property type="project" value="UniProtKB-EC"/>
</dbReference>
<dbReference type="GO" id="GO:0016020">
    <property type="term" value="C:membrane"/>
    <property type="evidence" value="ECO:0007669"/>
    <property type="project" value="UniProtKB-SubCell"/>
</dbReference>